<keyword evidence="2" id="KW-0238">DNA-binding</keyword>
<keyword evidence="3" id="KW-0804">Transcription</keyword>
<dbReference type="Gene3D" id="1.10.260.40">
    <property type="entry name" value="lambda repressor-like DNA-binding domains"/>
    <property type="match status" value="1"/>
</dbReference>
<evidence type="ECO:0000313" key="6">
    <source>
        <dbReference type="Proteomes" id="UP000001036"/>
    </source>
</evidence>
<dbReference type="InterPro" id="IPR000843">
    <property type="entry name" value="HTH_LacI"/>
</dbReference>
<sequence length="346" mass="38026">MTIMVFLDVPMPSKSLPPVSIADIARRAGVAESTVSRALNNNPMINAQTREKIQALAREMNYKLNTGARNLRLQRSHAISIVINAEVRDGQGFSDPFMMDMIGAIADELHRHHYSLLFSSPAITSDDWHAHLLGSKRSDGLIVIGAGRDDQPLRQLHEQGDAIVVWGAPRGDSNYCVVGSDNYQGGQLAATHLLSRDCKRLVFLGDITHPEIEQRFQGYVDRLTQAGHSTQERHRQSAFSIESGYAQVKSLLQQGLDFDGIFAASDNIAMGAIKALQAHGLDVPRDVSVVGFDDIPMAPYFTPPLTTIRQDIHRGGQLLVEKILARVNGDTVTSEQLKTELVVRSS</sequence>
<dbReference type="Pfam" id="PF13377">
    <property type="entry name" value="Peripla_BP_3"/>
    <property type="match status" value="1"/>
</dbReference>
<dbReference type="CDD" id="cd06295">
    <property type="entry name" value="PBP1_CelR"/>
    <property type="match status" value="1"/>
</dbReference>
<dbReference type="GO" id="GO:0003700">
    <property type="term" value="F:DNA-binding transcription factor activity"/>
    <property type="evidence" value="ECO:0007669"/>
    <property type="project" value="TreeGrafter"/>
</dbReference>
<dbReference type="AlphaFoldDB" id="B3PH83"/>
<dbReference type="Proteomes" id="UP000001036">
    <property type="component" value="Chromosome"/>
</dbReference>
<evidence type="ECO:0000256" key="1">
    <source>
        <dbReference type="ARBA" id="ARBA00023015"/>
    </source>
</evidence>
<dbReference type="KEGG" id="cja:CJA_0280"/>
<dbReference type="SMART" id="SM00354">
    <property type="entry name" value="HTH_LACI"/>
    <property type="match status" value="1"/>
</dbReference>
<dbReference type="InterPro" id="IPR028082">
    <property type="entry name" value="Peripla_BP_I"/>
</dbReference>
<dbReference type="eggNOG" id="COG1609">
    <property type="taxonomic scope" value="Bacteria"/>
</dbReference>
<dbReference type="Pfam" id="PF00356">
    <property type="entry name" value="LacI"/>
    <property type="match status" value="1"/>
</dbReference>
<organism evidence="5 6">
    <name type="scientific">Cellvibrio japonicus (strain Ueda107)</name>
    <name type="common">Pseudomonas fluorescens subsp. cellulosa</name>
    <dbReference type="NCBI Taxonomy" id="498211"/>
    <lineage>
        <taxon>Bacteria</taxon>
        <taxon>Pseudomonadati</taxon>
        <taxon>Pseudomonadota</taxon>
        <taxon>Gammaproteobacteria</taxon>
        <taxon>Cellvibrionales</taxon>
        <taxon>Cellvibrionaceae</taxon>
        <taxon>Cellvibrio</taxon>
    </lineage>
</organism>
<dbReference type="GO" id="GO:0000976">
    <property type="term" value="F:transcription cis-regulatory region binding"/>
    <property type="evidence" value="ECO:0007669"/>
    <property type="project" value="TreeGrafter"/>
</dbReference>
<evidence type="ECO:0000256" key="2">
    <source>
        <dbReference type="ARBA" id="ARBA00023125"/>
    </source>
</evidence>
<proteinExistence type="predicted"/>
<dbReference type="Gene3D" id="3.40.50.2300">
    <property type="match status" value="2"/>
</dbReference>
<evidence type="ECO:0000259" key="4">
    <source>
        <dbReference type="PROSITE" id="PS50932"/>
    </source>
</evidence>
<protein>
    <submittedName>
        <fullName evidence="5">Transcriptional regulator, LacI family</fullName>
    </submittedName>
</protein>
<dbReference type="InterPro" id="IPR010982">
    <property type="entry name" value="Lambda_DNA-bd_dom_sf"/>
</dbReference>
<gene>
    <name evidence="5" type="primary">cebR</name>
    <name evidence="5" type="ordered locus">CJA_0280</name>
</gene>
<evidence type="ECO:0000256" key="3">
    <source>
        <dbReference type="ARBA" id="ARBA00023163"/>
    </source>
</evidence>
<dbReference type="PANTHER" id="PTHR30146:SF120">
    <property type="entry name" value="ALANINE RACEMASE"/>
    <property type="match status" value="1"/>
</dbReference>
<dbReference type="EMBL" id="CP000934">
    <property type="protein sequence ID" value="ACE83355.1"/>
    <property type="molecule type" value="Genomic_DNA"/>
</dbReference>
<keyword evidence="6" id="KW-1185">Reference proteome</keyword>
<dbReference type="InterPro" id="IPR046335">
    <property type="entry name" value="LacI/GalR-like_sensor"/>
</dbReference>
<dbReference type="STRING" id="498211.CJA_0280"/>
<name>B3PH83_CELJU</name>
<dbReference type="PROSITE" id="PS50932">
    <property type="entry name" value="HTH_LACI_2"/>
    <property type="match status" value="1"/>
</dbReference>
<accession>B3PH83</accession>
<feature type="domain" description="HTH lacI-type" evidence="4">
    <location>
        <begin position="19"/>
        <end position="73"/>
    </location>
</feature>
<dbReference type="PANTHER" id="PTHR30146">
    <property type="entry name" value="LACI-RELATED TRANSCRIPTIONAL REPRESSOR"/>
    <property type="match status" value="1"/>
</dbReference>
<dbReference type="SUPFAM" id="SSF47413">
    <property type="entry name" value="lambda repressor-like DNA-binding domains"/>
    <property type="match status" value="1"/>
</dbReference>
<reference evidence="5 6" key="1">
    <citation type="journal article" date="2008" name="J. Bacteriol.">
        <title>Insights into plant cell wall degradation from the genome sequence of the soil bacterium Cellvibrio japonicus.</title>
        <authorList>
            <person name="Deboy R.T."/>
            <person name="Mongodin E.F."/>
            <person name="Fouts D.E."/>
            <person name="Tailford L.E."/>
            <person name="Khouri H."/>
            <person name="Emerson J.B."/>
            <person name="Mohamoud Y."/>
            <person name="Watkins K."/>
            <person name="Henrissat B."/>
            <person name="Gilbert H.J."/>
            <person name="Nelson K.E."/>
        </authorList>
    </citation>
    <scope>NUCLEOTIDE SEQUENCE [LARGE SCALE GENOMIC DNA]</scope>
    <source>
        <strain evidence="5 6">Ueda107</strain>
    </source>
</reference>
<dbReference type="SUPFAM" id="SSF53822">
    <property type="entry name" value="Periplasmic binding protein-like I"/>
    <property type="match status" value="1"/>
</dbReference>
<dbReference type="CDD" id="cd01392">
    <property type="entry name" value="HTH_LacI"/>
    <property type="match status" value="1"/>
</dbReference>
<keyword evidence="1" id="KW-0805">Transcription regulation</keyword>
<dbReference type="HOGENOM" id="CLU_037628_6_2_6"/>
<evidence type="ECO:0000313" key="5">
    <source>
        <dbReference type="EMBL" id="ACE83355.1"/>
    </source>
</evidence>